<feature type="domain" description="Lnb N-terminal periplasmic" evidence="3">
    <location>
        <begin position="139"/>
        <end position="309"/>
    </location>
</feature>
<evidence type="ECO:0000256" key="1">
    <source>
        <dbReference type="SAM" id="MobiDB-lite"/>
    </source>
</evidence>
<accession>A0ABZ2KSY8</accession>
<feature type="region of interest" description="Disordered" evidence="1">
    <location>
        <begin position="408"/>
        <end position="430"/>
    </location>
</feature>
<dbReference type="InterPro" id="IPR025178">
    <property type="entry name" value="Lnb_N"/>
</dbReference>
<feature type="domain" description="DUF7843" evidence="5">
    <location>
        <begin position="45"/>
        <end position="121"/>
    </location>
</feature>
<name>A0ABZ2KSY8_9BACT</name>
<keyword evidence="7" id="KW-1185">Reference proteome</keyword>
<sequence length="646" mass="71077">MPNSNDTMGATIAFWLTLALVLLGVASSARAAEPDLLERARELGIARSIGWRRLVHYRPGLWGNLVSEVDGPHFFLAPDGKHDPDAELTATLEAFQAPVVPGREDEHALCRFPARRRLLDEELHFEERLRAPACPGLSRYEAQMATESVMVVYSANYLNNPASAFGHTFLRLKKRRAPGDARPADQVDFGIDYTANTDTANPFLYAFKGMTGLFPGVFRFHSYEFKVREYGNAEGRDLWEYDLALSPREVSLLMDHLWELGPTYIDYFYLTKNCSFQILDAIESVAPRINLIAGLNTVVLPKDTIKALFSVPGLVRAMHYRPSLRSQLRAHTSQMDAEEEDAAERLARDPNAALPHGFSPEEAARALDTAALVLDARFAKIAGGEHDPGYAASRALLVRRRRSVAAGIPETPIPMPRDKAPEQGHGSLRVDIGTGVTTQYEGAFGTLGYRLALHDLADPPDGEPELLQVQFLDTRLRYDLAQRSLTLDKLTFAELLALKPLTRFEKALSWRARGFGMRLHDRGCSDCFAHGLDGAVGATIATESEHLAFFAMADAYVAFSPSLDGIGGSFVRVGVGPYAGLRVRLPAKTVGLLTGTLSYLPGQSLSTTYDVRATLRSSLGKDVALGLEASIQPYSSEVALHSYFYF</sequence>
<dbReference type="RefSeq" id="WP_394830425.1">
    <property type="nucleotide sequence ID" value="NZ_CP089929.1"/>
</dbReference>
<dbReference type="EMBL" id="CP089983">
    <property type="protein sequence ID" value="WXB00823.1"/>
    <property type="molecule type" value="Genomic_DNA"/>
</dbReference>
<dbReference type="Pfam" id="PF25222">
    <property type="entry name" value="DUF7840"/>
    <property type="match status" value="1"/>
</dbReference>
<feature type="signal peptide" evidence="2">
    <location>
        <begin position="1"/>
        <end position="31"/>
    </location>
</feature>
<evidence type="ECO:0000313" key="6">
    <source>
        <dbReference type="EMBL" id="WXB00823.1"/>
    </source>
</evidence>
<proteinExistence type="predicted"/>
<dbReference type="Proteomes" id="UP001374803">
    <property type="component" value="Chromosome"/>
</dbReference>
<dbReference type="InterPro" id="IPR057162">
    <property type="entry name" value="DUF7840"/>
</dbReference>
<feature type="domain" description="DUF7840" evidence="4">
    <location>
        <begin position="419"/>
        <end position="635"/>
    </location>
</feature>
<evidence type="ECO:0000313" key="7">
    <source>
        <dbReference type="Proteomes" id="UP001374803"/>
    </source>
</evidence>
<evidence type="ECO:0000259" key="5">
    <source>
        <dbReference type="Pfam" id="PF25225"/>
    </source>
</evidence>
<organism evidence="6 7">
    <name type="scientific">Pendulispora rubella</name>
    <dbReference type="NCBI Taxonomy" id="2741070"/>
    <lineage>
        <taxon>Bacteria</taxon>
        <taxon>Pseudomonadati</taxon>
        <taxon>Myxococcota</taxon>
        <taxon>Myxococcia</taxon>
        <taxon>Myxococcales</taxon>
        <taxon>Sorangiineae</taxon>
        <taxon>Pendulisporaceae</taxon>
        <taxon>Pendulispora</taxon>
    </lineage>
</organism>
<dbReference type="Pfam" id="PF13387">
    <property type="entry name" value="Lnb_N"/>
    <property type="match status" value="1"/>
</dbReference>
<keyword evidence="2" id="KW-0732">Signal</keyword>
<evidence type="ECO:0000256" key="2">
    <source>
        <dbReference type="SAM" id="SignalP"/>
    </source>
</evidence>
<evidence type="ECO:0000259" key="3">
    <source>
        <dbReference type="Pfam" id="PF13387"/>
    </source>
</evidence>
<evidence type="ECO:0000259" key="4">
    <source>
        <dbReference type="Pfam" id="PF25222"/>
    </source>
</evidence>
<dbReference type="Pfam" id="PF25225">
    <property type="entry name" value="DUF7843"/>
    <property type="match status" value="1"/>
</dbReference>
<dbReference type="InterPro" id="IPR057165">
    <property type="entry name" value="DUF7843"/>
</dbReference>
<gene>
    <name evidence="6" type="ORF">LVJ94_28360</name>
</gene>
<protein>
    <submittedName>
        <fullName evidence="6">DUF4105 domain-containing protein</fullName>
    </submittedName>
</protein>
<feature type="chain" id="PRO_5047392958" evidence="2">
    <location>
        <begin position="32"/>
        <end position="646"/>
    </location>
</feature>
<reference evidence="6" key="1">
    <citation type="submission" date="2021-12" db="EMBL/GenBank/DDBJ databases">
        <title>Discovery of the Pendulisporaceae a myxobacterial family with distinct sporulation behavior and unique specialized metabolism.</title>
        <authorList>
            <person name="Garcia R."/>
            <person name="Popoff A."/>
            <person name="Bader C.D."/>
            <person name="Loehr J."/>
            <person name="Walesch S."/>
            <person name="Walt C."/>
            <person name="Boldt J."/>
            <person name="Bunk B."/>
            <person name="Haeckl F.J.F.P.J."/>
            <person name="Gunesch A.P."/>
            <person name="Birkelbach J."/>
            <person name="Nuebel U."/>
            <person name="Pietschmann T."/>
            <person name="Bach T."/>
            <person name="Mueller R."/>
        </authorList>
    </citation>
    <scope>NUCLEOTIDE SEQUENCE</scope>
    <source>
        <strain evidence="6">MSr11367</strain>
    </source>
</reference>